<keyword evidence="4" id="KW-1185">Reference proteome</keyword>
<proteinExistence type="predicted"/>
<evidence type="ECO:0000313" key="4">
    <source>
        <dbReference type="Proteomes" id="UP000799772"/>
    </source>
</evidence>
<dbReference type="EMBL" id="ML978139">
    <property type="protein sequence ID" value="KAF2093225.1"/>
    <property type="molecule type" value="Genomic_DNA"/>
</dbReference>
<keyword evidence="1" id="KW-0175">Coiled coil</keyword>
<name>A0A9P4I5T4_9PEZI</name>
<protein>
    <submittedName>
        <fullName evidence="3">Uncharacterized protein</fullName>
    </submittedName>
</protein>
<reference evidence="3" key="1">
    <citation type="journal article" date="2020" name="Stud. Mycol.">
        <title>101 Dothideomycetes genomes: a test case for predicting lifestyles and emergence of pathogens.</title>
        <authorList>
            <person name="Haridas S."/>
            <person name="Albert R."/>
            <person name="Binder M."/>
            <person name="Bloem J."/>
            <person name="Labutti K."/>
            <person name="Salamov A."/>
            <person name="Andreopoulos B."/>
            <person name="Baker S."/>
            <person name="Barry K."/>
            <person name="Bills G."/>
            <person name="Bluhm B."/>
            <person name="Cannon C."/>
            <person name="Castanera R."/>
            <person name="Culley D."/>
            <person name="Daum C."/>
            <person name="Ezra D."/>
            <person name="Gonzalez J."/>
            <person name="Henrissat B."/>
            <person name="Kuo A."/>
            <person name="Liang C."/>
            <person name="Lipzen A."/>
            <person name="Lutzoni F."/>
            <person name="Magnuson J."/>
            <person name="Mondo S."/>
            <person name="Nolan M."/>
            <person name="Ohm R."/>
            <person name="Pangilinan J."/>
            <person name="Park H.-J."/>
            <person name="Ramirez L."/>
            <person name="Alfaro M."/>
            <person name="Sun H."/>
            <person name="Tritt A."/>
            <person name="Yoshinaga Y."/>
            <person name="Zwiers L.-H."/>
            <person name="Turgeon B."/>
            <person name="Goodwin S."/>
            <person name="Spatafora J."/>
            <person name="Crous P."/>
            <person name="Grigoriev I."/>
        </authorList>
    </citation>
    <scope>NUCLEOTIDE SEQUENCE</scope>
    <source>
        <strain evidence="3">CBS 133067</strain>
    </source>
</reference>
<accession>A0A9P4I5T4</accession>
<comment type="caution">
    <text evidence="3">The sequence shown here is derived from an EMBL/GenBank/DDBJ whole genome shotgun (WGS) entry which is preliminary data.</text>
</comment>
<evidence type="ECO:0000313" key="3">
    <source>
        <dbReference type="EMBL" id="KAF2093225.1"/>
    </source>
</evidence>
<evidence type="ECO:0000256" key="1">
    <source>
        <dbReference type="SAM" id="Coils"/>
    </source>
</evidence>
<feature type="coiled-coil region" evidence="1">
    <location>
        <begin position="73"/>
        <end position="118"/>
    </location>
</feature>
<feature type="region of interest" description="Disordered" evidence="2">
    <location>
        <begin position="134"/>
        <end position="169"/>
    </location>
</feature>
<sequence length="191" mass="21340">MEMIEIILGVCTYLALILPYHPAVANFMYNANEDETRQESIDPGFGNTFGNFCGDARSSKPSVNDLRARLHRLDAVDAEFEELKIELEAQHAKLKVARTKLKDKLAELENENTEGDGDSEYESNEDYEIIDEGDSNAAIDEGNSDDHKGALENGVEVDEGNDTRPSRNASESLKWICFCCDGVFDFEPSYD</sequence>
<organism evidence="3 4">
    <name type="scientific">Rhizodiscina lignyota</name>
    <dbReference type="NCBI Taxonomy" id="1504668"/>
    <lineage>
        <taxon>Eukaryota</taxon>
        <taxon>Fungi</taxon>
        <taxon>Dikarya</taxon>
        <taxon>Ascomycota</taxon>
        <taxon>Pezizomycotina</taxon>
        <taxon>Dothideomycetes</taxon>
        <taxon>Pleosporomycetidae</taxon>
        <taxon>Aulographales</taxon>
        <taxon>Rhizodiscinaceae</taxon>
        <taxon>Rhizodiscina</taxon>
    </lineage>
</organism>
<dbReference type="Proteomes" id="UP000799772">
    <property type="component" value="Unassembled WGS sequence"/>
</dbReference>
<dbReference type="AlphaFoldDB" id="A0A9P4I5T4"/>
<evidence type="ECO:0000256" key="2">
    <source>
        <dbReference type="SAM" id="MobiDB-lite"/>
    </source>
</evidence>
<gene>
    <name evidence="3" type="ORF">NA57DRAFT_61740</name>
</gene>